<protein>
    <submittedName>
        <fullName evidence="2">Uncharacterized protein</fullName>
    </submittedName>
</protein>
<organism evidence="2 3">
    <name type="scientific">Phlyctema vagabunda</name>
    <dbReference type="NCBI Taxonomy" id="108571"/>
    <lineage>
        <taxon>Eukaryota</taxon>
        <taxon>Fungi</taxon>
        <taxon>Dikarya</taxon>
        <taxon>Ascomycota</taxon>
        <taxon>Pezizomycotina</taxon>
        <taxon>Leotiomycetes</taxon>
        <taxon>Helotiales</taxon>
        <taxon>Dermateaceae</taxon>
        <taxon>Phlyctema</taxon>
    </lineage>
</organism>
<name>A0ABR4P8W6_9HELO</name>
<dbReference type="Proteomes" id="UP001629113">
    <property type="component" value="Unassembled WGS sequence"/>
</dbReference>
<reference evidence="2 3" key="1">
    <citation type="submission" date="2024-06" db="EMBL/GenBank/DDBJ databases">
        <title>Complete genome of Phlyctema vagabunda strain 19-DSS-EL-015.</title>
        <authorList>
            <person name="Fiorenzani C."/>
        </authorList>
    </citation>
    <scope>NUCLEOTIDE SEQUENCE [LARGE SCALE GENOMIC DNA]</scope>
    <source>
        <strain evidence="2 3">19-DSS-EL-015</strain>
    </source>
</reference>
<feature type="region of interest" description="Disordered" evidence="1">
    <location>
        <begin position="1"/>
        <end position="164"/>
    </location>
</feature>
<comment type="caution">
    <text evidence="2">The sequence shown here is derived from an EMBL/GenBank/DDBJ whole genome shotgun (WGS) entry which is preliminary data.</text>
</comment>
<accession>A0ABR4P8W6</accession>
<gene>
    <name evidence="2" type="ORF">PVAG01_08115</name>
</gene>
<feature type="compositionally biased region" description="Polar residues" evidence="1">
    <location>
        <begin position="120"/>
        <end position="132"/>
    </location>
</feature>
<dbReference type="EMBL" id="JBFCZG010000007">
    <property type="protein sequence ID" value="KAL3419617.1"/>
    <property type="molecule type" value="Genomic_DNA"/>
</dbReference>
<proteinExistence type="predicted"/>
<sequence>MPSPVPSSPRTPQGGHSRNPSNNLDLSFTSPSGFSRRDSKTSLHTPTTPVQHGLSRSDSNYGIDVFSSGGQGAASNGLGNLADELADAWSEGEGEDEEPDMNFHEEGQGEVVRDSGVDISESSPVRPSNKQLNLEAPLSGRGHRRVASDYDGSDYGGDSDLESPGIAPTLAARIDAVEGLVRRGTENNGTDSDGVVKRVIDELQDLGGQSGVEGNATRLITAHTALSTHLIHQTRLLQSLAYPLFSPLSLPPDAEFIDDLMPLLLAISETIPRPTTAAFASLTALHTLTADLVQTLNYLSDTLHMSRQTTTTAARRLKSAMELVKEIRKEEEEREQGELWLQRGDWGGRLERRECAGVCGDVVGGFEEVCNGWRERLLSQAEGVVS</sequence>
<evidence type="ECO:0000313" key="3">
    <source>
        <dbReference type="Proteomes" id="UP001629113"/>
    </source>
</evidence>
<keyword evidence="3" id="KW-1185">Reference proteome</keyword>
<feature type="compositionally biased region" description="Polar residues" evidence="1">
    <location>
        <begin position="42"/>
        <end position="60"/>
    </location>
</feature>
<feature type="compositionally biased region" description="Polar residues" evidence="1">
    <location>
        <begin position="10"/>
        <end position="33"/>
    </location>
</feature>
<feature type="compositionally biased region" description="Acidic residues" evidence="1">
    <location>
        <begin position="84"/>
        <end position="100"/>
    </location>
</feature>
<feature type="compositionally biased region" description="Basic and acidic residues" evidence="1">
    <location>
        <begin position="101"/>
        <end position="116"/>
    </location>
</feature>
<evidence type="ECO:0000256" key="1">
    <source>
        <dbReference type="SAM" id="MobiDB-lite"/>
    </source>
</evidence>
<evidence type="ECO:0000313" key="2">
    <source>
        <dbReference type="EMBL" id="KAL3419617.1"/>
    </source>
</evidence>